<dbReference type="InterPro" id="IPR036388">
    <property type="entry name" value="WH-like_DNA-bd_sf"/>
</dbReference>
<dbReference type="SUPFAM" id="SSF46689">
    <property type="entry name" value="Homeodomain-like"/>
    <property type="match status" value="1"/>
</dbReference>
<gene>
    <name evidence="1" type="ORF">CP500_000710</name>
</gene>
<evidence type="ECO:0000313" key="1">
    <source>
        <dbReference type="EMBL" id="PHX57334.1"/>
    </source>
</evidence>
<dbReference type="Pfam" id="PF04255">
    <property type="entry name" value="DUF433"/>
    <property type="match status" value="1"/>
</dbReference>
<proteinExistence type="predicted"/>
<evidence type="ECO:0000313" key="2">
    <source>
        <dbReference type="Proteomes" id="UP000226442"/>
    </source>
</evidence>
<dbReference type="OrthoDB" id="573495at2"/>
<dbReference type="Gene3D" id="1.10.10.10">
    <property type="entry name" value="Winged helix-like DNA-binding domain superfamily/Winged helix DNA-binding domain"/>
    <property type="match status" value="1"/>
</dbReference>
<dbReference type="InterPro" id="IPR009057">
    <property type="entry name" value="Homeodomain-like_sf"/>
</dbReference>
<keyword evidence="2" id="KW-1185">Reference proteome</keyword>
<name>A0A2G4F6B6_9CYAN</name>
<accession>A0A2G4F6B6</accession>
<dbReference type="EMBL" id="NXIB02000002">
    <property type="protein sequence ID" value="PHX57334.1"/>
    <property type="molecule type" value="Genomic_DNA"/>
</dbReference>
<organism evidence="1 2">
    <name type="scientific">Tychonema bourrellyi FEM_GT703</name>
    <dbReference type="NCBI Taxonomy" id="2040638"/>
    <lineage>
        <taxon>Bacteria</taxon>
        <taxon>Bacillati</taxon>
        <taxon>Cyanobacteriota</taxon>
        <taxon>Cyanophyceae</taxon>
        <taxon>Oscillatoriophycideae</taxon>
        <taxon>Oscillatoriales</taxon>
        <taxon>Microcoleaceae</taxon>
        <taxon>Tychonema</taxon>
    </lineage>
</organism>
<sequence>MTTTVSVEHIERTPGIRGGKPRIVGTRIAVQDVMVMHLKMGYSLLEIATKYDLLVAAVYDAMAYYYDHRQAIDREMAEDDAFVDEFMRQNSGRLQAKIKELKGESAN</sequence>
<reference evidence="1" key="1">
    <citation type="submission" date="2017-10" db="EMBL/GenBank/DDBJ databases">
        <title>Draft genome sequence of the planktic cyanobacteria Tychonema bourrellyi isolated from alpine lentic freshwater.</title>
        <authorList>
            <person name="Tett A."/>
            <person name="Armanini F."/>
            <person name="Asnicar F."/>
            <person name="Boscaini A."/>
            <person name="Pasolli E."/>
            <person name="Zolfo M."/>
            <person name="Donati C."/>
            <person name="Salmaso N."/>
            <person name="Segata N."/>
        </authorList>
    </citation>
    <scope>NUCLEOTIDE SEQUENCE</scope>
    <source>
        <strain evidence="1">FEM_GT703</strain>
    </source>
</reference>
<dbReference type="AlphaFoldDB" id="A0A2G4F6B6"/>
<dbReference type="PANTHER" id="PTHR34849:SF1">
    <property type="entry name" value="SLR0770 PROTEIN"/>
    <property type="match status" value="1"/>
</dbReference>
<dbReference type="RefSeq" id="WP_096829670.1">
    <property type="nucleotide sequence ID" value="NZ_NXIB02000002.1"/>
</dbReference>
<dbReference type="InterPro" id="IPR007367">
    <property type="entry name" value="DUF433"/>
</dbReference>
<comment type="caution">
    <text evidence="1">The sequence shown here is derived from an EMBL/GenBank/DDBJ whole genome shotgun (WGS) entry which is preliminary data.</text>
</comment>
<dbReference type="Proteomes" id="UP000226442">
    <property type="component" value="Unassembled WGS sequence"/>
</dbReference>
<dbReference type="PANTHER" id="PTHR34849">
    <property type="entry name" value="SSL5025 PROTEIN"/>
    <property type="match status" value="1"/>
</dbReference>
<protein>
    <submittedName>
        <fullName evidence="1">DUF433 domain-containing protein</fullName>
    </submittedName>
</protein>